<keyword evidence="3" id="KW-0145">Chemotaxis</keyword>
<evidence type="ECO:0000256" key="9">
    <source>
        <dbReference type="PROSITE-ProRule" id="PRU00284"/>
    </source>
</evidence>
<evidence type="ECO:0000256" key="1">
    <source>
        <dbReference type="ARBA" id="ARBA00004651"/>
    </source>
</evidence>
<reference evidence="13 14" key="1">
    <citation type="submission" date="2018-06" db="EMBL/GenBank/DDBJ databases">
        <title>Paenibacillus imtechensis sp. nov.</title>
        <authorList>
            <person name="Pinnaka A.K."/>
            <person name="Singh H."/>
            <person name="Kaur M."/>
        </authorList>
    </citation>
    <scope>NUCLEOTIDE SEQUENCE [LARGE SCALE GENOMIC DNA]</scope>
    <source>
        <strain evidence="13 14">SMB1</strain>
    </source>
</reference>
<evidence type="ECO:0000256" key="10">
    <source>
        <dbReference type="SAM" id="Phobius"/>
    </source>
</evidence>
<dbReference type="CDD" id="cd12912">
    <property type="entry name" value="PDC2_MCP_like"/>
    <property type="match status" value="1"/>
</dbReference>
<dbReference type="PANTHER" id="PTHR32089">
    <property type="entry name" value="METHYL-ACCEPTING CHEMOTAXIS PROTEIN MCPB"/>
    <property type="match status" value="1"/>
</dbReference>
<keyword evidence="4 10" id="KW-0812">Transmembrane</keyword>
<keyword evidence="6 10" id="KW-0472">Membrane</keyword>
<dbReference type="GO" id="GO:0006935">
    <property type="term" value="P:chemotaxis"/>
    <property type="evidence" value="ECO:0007669"/>
    <property type="project" value="UniProtKB-KW"/>
</dbReference>
<evidence type="ECO:0000256" key="5">
    <source>
        <dbReference type="ARBA" id="ARBA00022989"/>
    </source>
</evidence>
<dbReference type="Pfam" id="PF02743">
    <property type="entry name" value="dCache_1"/>
    <property type="match status" value="1"/>
</dbReference>
<dbReference type="PROSITE" id="PS50111">
    <property type="entry name" value="CHEMOTAXIS_TRANSDUC_2"/>
    <property type="match status" value="1"/>
</dbReference>
<dbReference type="Proteomes" id="UP000249522">
    <property type="component" value="Unassembled WGS sequence"/>
</dbReference>
<evidence type="ECO:0000256" key="6">
    <source>
        <dbReference type="ARBA" id="ARBA00023136"/>
    </source>
</evidence>
<evidence type="ECO:0000313" key="14">
    <source>
        <dbReference type="Proteomes" id="UP000249522"/>
    </source>
</evidence>
<dbReference type="PROSITE" id="PS50885">
    <property type="entry name" value="HAMP"/>
    <property type="match status" value="1"/>
</dbReference>
<comment type="subcellular location">
    <subcellularLocation>
        <location evidence="1">Cell membrane</location>
        <topology evidence="1">Multi-pass membrane protein</topology>
    </subcellularLocation>
</comment>
<comment type="caution">
    <text evidence="13">The sequence shown here is derived from an EMBL/GenBank/DDBJ whole genome shotgun (WGS) entry which is preliminary data.</text>
</comment>
<dbReference type="Pfam" id="PF00672">
    <property type="entry name" value="HAMP"/>
    <property type="match status" value="1"/>
</dbReference>
<dbReference type="PANTHER" id="PTHR32089:SF112">
    <property type="entry name" value="LYSOZYME-LIKE PROTEIN-RELATED"/>
    <property type="match status" value="1"/>
</dbReference>
<dbReference type="SMART" id="SM00304">
    <property type="entry name" value="HAMP"/>
    <property type="match status" value="1"/>
</dbReference>
<feature type="transmembrane region" description="Helical" evidence="10">
    <location>
        <begin position="338"/>
        <end position="360"/>
    </location>
</feature>
<evidence type="ECO:0000256" key="7">
    <source>
        <dbReference type="ARBA" id="ARBA00023224"/>
    </source>
</evidence>
<keyword evidence="14" id="KW-1185">Reference proteome</keyword>
<proteinExistence type="inferred from homology"/>
<organism evidence="13 14">
    <name type="scientific">Paenibacillus sambharensis</name>
    <dbReference type="NCBI Taxonomy" id="1803190"/>
    <lineage>
        <taxon>Bacteria</taxon>
        <taxon>Bacillati</taxon>
        <taxon>Bacillota</taxon>
        <taxon>Bacilli</taxon>
        <taxon>Bacillales</taxon>
        <taxon>Paenibacillaceae</taxon>
        <taxon>Paenibacillus</taxon>
    </lineage>
</organism>
<sequence>MAAGLAPPKRILPRNQIDTINGNNKICAAITLLSKDVDNNYYTDNEQQGETSMKKMFTSLRFKLTIIILILTLAPLVSLAAIQMDQFRSQLTTSINEKEIALAESNAASTDRWLDSKINAAQKLLTGIPNFHELDVLGQFTAAQAIFSTDPEVAMTIVANADGLIPAEDGTFTDVSDRQYFKTVKETKEPAISDLLVIRGSEDLGVTVAVPFFDEQNQFQGAVISVVSVEALKMSFEHIKIGETGFGVLLSQTGLLMYHPAEDKINKTYQETFKNESALLMFDKMMTEERGLATYADDAGITKVAAYATVKKTGWKVLVTVPENEVFAGLRSNIDKTMVLLVSVIIAVFLIAILTAGFIAKPIKRLSDFVNVMAGADFTHSLPAKMLKRKDEIGQLATSVEQMSDSIRAVLSQVADETANVKVTIGESTSSMGALASQVEEVSATTEQMSAGMQQTAAMAQQMNATSSEIKDAVNSIAVKAQDGSSMADEIAERAQHLKESAVSSRNSAQDMRNAIDSESRAAIEQAKAVEQIHILTNSILQITAQTNLLSLNAAIEAARAGEAGKGFAVVAGEIRKLAETSAQTASEIQNVAGRVMDSVTALTRSSEKTLTFIDETVIQDYNAMVANGEQYYKDAESVQYLVTDFSATAEQLLASIQNVAQSIQEVTGSNNENAEGTQNIAEKTTEMRVQSEQLAQLMLQTEETAAQLLAAVSKFKV</sequence>
<evidence type="ECO:0000256" key="8">
    <source>
        <dbReference type="ARBA" id="ARBA00029447"/>
    </source>
</evidence>
<dbReference type="InterPro" id="IPR003660">
    <property type="entry name" value="HAMP_dom"/>
</dbReference>
<keyword evidence="5 10" id="KW-1133">Transmembrane helix</keyword>
<keyword evidence="7 9" id="KW-0807">Transducer</keyword>
<dbReference type="AlphaFoldDB" id="A0A2W1L4I9"/>
<dbReference type="SMART" id="SM00283">
    <property type="entry name" value="MA"/>
    <property type="match status" value="1"/>
</dbReference>
<accession>A0A2W1L4I9</accession>
<evidence type="ECO:0000256" key="2">
    <source>
        <dbReference type="ARBA" id="ARBA00022475"/>
    </source>
</evidence>
<dbReference type="GO" id="GO:0007165">
    <property type="term" value="P:signal transduction"/>
    <property type="evidence" value="ECO:0007669"/>
    <property type="project" value="UniProtKB-KW"/>
</dbReference>
<evidence type="ECO:0000256" key="3">
    <source>
        <dbReference type="ARBA" id="ARBA00022500"/>
    </source>
</evidence>
<evidence type="ECO:0008006" key="15">
    <source>
        <dbReference type="Google" id="ProtNLM"/>
    </source>
</evidence>
<keyword evidence="2" id="KW-1003">Cell membrane</keyword>
<evidence type="ECO:0000259" key="11">
    <source>
        <dbReference type="PROSITE" id="PS50111"/>
    </source>
</evidence>
<dbReference type="CDD" id="cd06225">
    <property type="entry name" value="HAMP"/>
    <property type="match status" value="1"/>
</dbReference>
<gene>
    <name evidence="13" type="ORF">DNH61_25315</name>
</gene>
<evidence type="ECO:0000259" key="12">
    <source>
        <dbReference type="PROSITE" id="PS50885"/>
    </source>
</evidence>
<evidence type="ECO:0000313" key="13">
    <source>
        <dbReference type="EMBL" id="PZD93100.1"/>
    </source>
</evidence>
<feature type="transmembrane region" description="Helical" evidence="10">
    <location>
        <begin position="62"/>
        <end position="82"/>
    </location>
</feature>
<protein>
    <recommendedName>
        <fullName evidence="15">Methyl-accepting chemotaxis protein</fullName>
    </recommendedName>
</protein>
<comment type="similarity">
    <text evidence="8">Belongs to the methyl-accepting chemotaxis (MCP) protein family.</text>
</comment>
<dbReference type="InterPro" id="IPR033479">
    <property type="entry name" value="dCache_1"/>
</dbReference>
<dbReference type="Gene3D" id="3.30.450.20">
    <property type="entry name" value="PAS domain"/>
    <property type="match status" value="1"/>
</dbReference>
<feature type="domain" description="Methyl-accepting transducer" evidence="11">
    <location>
        <begin position="431"/>
        <end position="682"/>
    </location>
</feature>
<dbReference type="Gene3D" id="1.10.287.950">
    <property type="entry name" value="Methyl-accepting chemotaxis protein"/>
    <property type="match status" value="1"/>
</dbReference>
<dbReference type="Gene3D" id="6.10.340.10">
    <property type="match status" value="1"/>
</dbReference>
<dbReference type="EMBL" id="QKRB01000060">
    <property type="protein sequence ID" value="PZD93100.1"/>
    <property type="molecule type" value="Genomic_DNA"/>
</dbReference>
<dbReference type="CDD" id="cd12914">
    <property type="entry name" value="PDC1_DGC_like"/>
    <property type="match status" value="1"/>
</dbReference>
<dbReference type="SUPFAM" id="SSF58104">
    <property type="entry name" value="Methyl-accepting chemotaxis protein (MCP) signaling domain"/>
    <property type="match status" value="1"/>
</dbReference>
<dbReference type="Pfam" id="PF00015">
    <property type="entry name" value="MCPsignal"/>
    <property type="match status" value="1"/>
</dbReference>
<dbReference type="InterPro" id="IPR004089">
    <property type="entry name" value="MCPsignal_dom"/>
</dbReference>
<dbReference type="GO" id="GO:0005886">
    <property type="term" value="C:plasma membrane"/>
    <property type="evidence" value="ECO:0007669"/>
    <property type="project" value="UniProtKB-SubCell"/>
</dbReference>
<evidence type="ECO:0000256" key="4">
    <source>
        <dbReference type="ARBA" id="ARBA00022692"/>
    </source>
</evidence>
<name>A0A2W1L4I9_9BACL</name>
<feature type="domain" description="HAMP" evidence="12">
    <location>
        <begin position="357"/>
        <end position="412"/>
    </location>
</feature>
<dbReference type="OrthoDB" id="9760371at2"/>